<dbReference type="NCBIfam" id="TIGR03936">
    <property type="entry name" value="sam_1_link_chp"/>
    <property type="match status" value="1"/>
</dbReference>
<dbReference type="OrthoDB" id="9780488at2"/>
<feature type="domain" description="DUF2344" evidence="1">
    <location>
        <begin position="3"/>
        <end position="206"/>
    </location>
</feature>
<reference evidence="2 3" key="1">
    <citation type="submission" date="2016-11" db="EMBL/GenBank/DDBJ databases">
        <authorList>
            <person name="Jaros S."/>
            <person name="Januszkiewicz K."/>
            <person name="Wedrychowicz H."/>
        </authorList>
    </citation>
    <scope>NUCLEOTIDE SEQUENCE [LARGE SCALE GENOMIC DNA]</scope>
    <source>
        <strain evidence="2 3">DSM 15929</strain>
    </source>
</reference>
<organism evidence="2 3">
    <name type="scientific">Anaerocolumna jejuensis DSM 15929</name>
    <dbReference type="NCBI Taxonomy" id="1121322"/>
    <lineage>
        <taxon>Bacteria</taxon>
        <taxon>Bacillati</taxon>
        <taxon>Bacillota</taxon>
        <taxon>Clostridia</taxon>
        <taxon>Lachnospirales</taxon>
        <taxon>Lachnospiraceae</taxon>
        <taxon>Anaerocolumna</taxon>
    </lineage>
</organism>
<evidence type="ECO:0000313" key="2">
    <source>
        <dbReference type="EMBL" id="SHJ49797.1"/>
    </source>
</evidence>
<dbReference type="InterPro" id="IPR018768">
    <property type="entry name" value="DUF2344"/>
</dbReference>
<dbReference type="EMBL" id="FRAC01000006">
    <property type="protein sequence ID" value="SHJ49797.1"/>
    <property type="molecule type" value="Genomic_DNA"/>
</dbReference>
<proteinExistence type="predicted"/>
<protein>
    <submittedName>
        <fullName evidence="2">Radical SAM-linked protein</fullName>
    </submittedName>
</protein>
<evidence type="ECO:0000259" key="1">
    <source>
        <dbReference type="Pfam" id="PF10105"/>
    </source>
</evidence>
<gene>
    <name evidence="2" type="ORF">SAMN02745136_00193</name>
</gene>
<accession>A0A1M6JSU1</accession>
<keyword evidence="3" id="KW-1185">Reference proteome</keyword>
<sequence length="254" mass="28668">MMVRMKFIKIGPVKFIGHLDIMRFFQKAVRRAGLDVEYSQGFNPHQVMSFASPLGVGLTSEGEYLDVSFHSLEDKQVVLKKLNDAMNEFIQVTDMVVLKDGAKNAMASVAAADYLVSVRDGYEFMNRNEFQEKFTGFMAQENITVLKKSKKSEKETDIKPFIYCHAFAETEFYKGTSGKATLPEVYDNGVKVYLKLSSGSVNNIKPELVMEAFCEYAGIPFHEFAFQMHRIELYGETGTENGAYIPLSEVGYEA</sequence>
<evidence type="ECO:0000313" key="3">
    <source>
        <dbReference type="Proteomes" id="UP000184386"/>
    </source>
</evidence>
<dbReference type="Pfam" id="PF10105">
    <property type="entry name" value="DUF2344"/>
    <property type="match status" value="1"/>
</dbReference>
<dbReference type="AlphaFoldDB" id="A0A1M6JSU1"/>
<dbReference type="RefSeq" id="WP_073271981.1">
    <property type="nucleotide sequence ID" value="NZ_FRAC01000006.1"/>
</dbReference>
<name>A0A1M6JSU1_9FIRM</name>
<dbReference type="STRING" id="1121322.SAMN02745136_00193"/>
<dbReference type="Proteomes" id="UP000184386">
    <property type="component" value="Unassembled WGS sequence"/>
</dbReference>